<keyword evidence="3" id="KW-1185">Reference proteome</keyword>
<comment type="caution">
    <text evidence="2">The sequence shown here is derived from an EMBL/GenBank/DDBJ whole genome shotgun (WGS) entry which is preliminary data.</text>
</comment>
<protein>
    <submittedName>
        <fullName evidence="2">Uncharacterized protein</fullName>
    </submittedName>
</protein>
<dbReference type="RefSeq" id="WP_191277716.1">
    <property type="nucleotide sequence ID" value="NZ_BNAD01000001.1"/>
</dbReference>
<feature type="region of interest" description="Disordered" evidence="1">
    <location>
        <begin position="120"/>
        <end position="141"/>
    </location>
</feature>
<name>A0ABQ3HE38_9ACTN</name>
<dbReference type="Proteomes" id="UP000597341">
    <property type="component" value="Unassembled WGS sequence"/>
</dbReference>
<evidence type="ECO:0000256" key="1">
    <source>
        <dbReference type="SAM" id="MobiDB-lite"/>
    </source>
</evidence>
<sequence>MTQSGTHGPLYGPFAPPQDPEVDVPAGHGEERPPAGGYNVQAQDLVAASHAWDDLSTALGSAVPLASEGWGYPGIFGMHDTFYVSGRLHLDINKVLVNACLDGRAITRLLADGLVETANDYSGTDSSQGAPFQQLTARAGE</sequence>
<reference evidence="3" key="1">
    <citation type="journal article" date="2019" name="Int. J. Syst. Evol. Microbiol.">
        <title>The Global Catalogue of Microorganisms (GCM) 10K type strain sequencing project: providing services to taxonomists for standard genome sequencing and annotation.</title>
        <authorList>
            <consortium name="The Broad Institute Genomics Platform"/>
            <consortium name="The Broad Institute Genome Sequencing Center for Infectious Disease"/>
            <person name="Wu L."/>
            <person name="Ma J."/>
        </authorList>
    </citation>
    <scope>NUCLEOTIDE SEQUENCE [LARGE SCALE GENOMIC DNA]</scope>
    <source>
        <strain evidence="3">CGMCC 1.12791</strain>
    </source>
</reference>
<evidence type="ECO:0000313" key="3">
    <source>
        <dbReference type="Proteomes" id="UP000597341"/>
    </source>
</evidence>
<proteinExistence type="predicted"/>
<gene>
    <name evidence="2" type="ORF">GCM10011376_04480</name>
</gene>
<organism evidence="2 3">
    <name type="scientific">Nocardioides flavus</name>
    <name type="common">ex Wang et al. 2016</name>
    <dbReference type="NCBI Taxonomy" id="2058780"/>
    <lineage>
        <taxon>Bacteria</taxon>
        <taxon>Bacillati</taxon>
        <taxon>Actinomycetota</taxon>
        <taxon>Actinomycetes</taxon>
        <taxon>Propionibacteriales</taxon>
        <taxon>Nocardioidaceae</taxon>
        <taxon>Nocardioides</taxon>
    </lineage>
</organism>
<accession>A0ABQ3HE38</accession>
<evidence type="ECO:0000313" key="2">
    <source>
        <dbReference type="EMBL" id="GHE15581.1"/>
    </source>
</evidence>
<feature type="region of interest" description="Disordered" evidence="1">
    <location>
        <begin position="1"/>
        <end position="38"/>
    </location>
</feature>
<dbReference type="EMBL" id="BNAD01000001">
    <property type="protein sequence ID" value="GHE15581.1"/>
    <property type="molecule type" value="Genomic_DNA"/>
</dbReference>